<dbReference type="InterPro" id="IPR036259">
    <property type="entry name" value="MFS_trans_sf"/>
</dbReference>
<feature type="transmembrane region" description="Helical" evidence="8">
    <location>
        <begin position="172"/>
        <end position="194"/>
    </location>
</feature>
<keyword evidence="3 8" id="KW-0813">Transport</keyword>
<evidence type="ECO:0000256" key="2">
    <source>
        <dbReference type="ARBA" id="ARBA00008432"/>
    </source>
</evidence>
<reference evidence="10 11" key="1">
    <citation type="submission" date="2018-07" db="EMBL/GenBank/DDBJ databases">
        <title>Marsedoiliclastica nanhaica gen. nov. sp. nov., a novel marine hydrocarbonoclastic bacterium isolated from an in-situ enriched hydrocarbon-degrading consortium in deep-sea sediment.</title>
        <authorList>
            <person name="Dong C."/>
            <person name="Ma T."/>
            <person name="Liu R."/>
            <person name="Shao Z."/>
        </authorList>
    </citation>
    <scope>NUCLEOTIDE SEQUENCE [LARGE SCALE GENOMIC DNA]</scope>
    <source>
        <strain evidence="11">soil36-7</strain>
    </source>
</reference>
<keyword evidence="8" id="KW-1003">Cell membrane</keyword>
<keyword evidence="4 8" id="KW-0812">Transmembrane</keyword>
<name>A0A4P7XJ44_9ALTE</name>
<gene>
    <name evidence="10" type="ORF">soil367_14520</name>
</gene>
<feature type="transmembrane region" description="Helical" evidence="8">
    <location>
        <begin position="446"/>
        <end position="466"/>
    </location>
</feature>
<dbReference type="GO" id="GO:0015112">
    <property type="term" value="F:nitrate transmembrane transporter activity"/>
    <property type="evidence" value="ECO:0007669"/>
    <property type="project" value="UniProtKB-UniRule"/>
</dbReference>
<evidence type="ECO:0000256" key="7">
    <source>
        <dbReference type="ARBA" id="ARBA00023136"/>
    </source>
</evidence>
<evidence type="ECO:0000256" key="4">
    <source>
        <dbReference type="ARBA" id="ARBA00022692"/>
    </source>
</evidence>
<feature type="transmembrane region" description="Helical" evidence="8">
    <location>
        <begin position="15"/>
        <end position="33"/>
    </location>
</feature>
<comment type="similarity">
    <text evidence="2 8">Belongs to the major facilitator superfamily. Nitrate/nitrite porter (TC 2.A.1.8) family.</text>
</comment>
<keyword evidence="6 8" id="KW-0534">Nitrate assimilation</keyword>
<evidence type="ECO:0000313" key="11">
    <source>
        <dbReference type="Proteomes" id="UP000298049"/>
    </source>
</evidence>
<dbReference type="EMBL" id="CP031093">
    <property type="protein sequence ID" value="QCF27048.1"/>
    <property type="molecule type" value="Genomic_DNA"/>
</dbReference>
<dbReference type="InterPro" id="IPR011701">
    <property type="entry name" value="MFS"/>
</dbReference>
<keyword evidence="7 8" id="KW-0472">Membrane</keyword>
<dbReference type="PROSITE" id="PS50850">
    <property type="entry name" value="MFS"/>
    <property type="match status" value="1"/>
</dbReference>
<feature type="domain" description="Major facilitator superfamily (MFS) profile" evidence="9">
    <location>
        <begin position="17"/>
        <end position="471"/>
    </location>
</feature>
<evidence type="ECO:0000256" key="3">
    <source>
        <dbReference type="ARBA" id="ARBA00022448"/>
    </source>
</evidence>
<feature type="transmembrane region" description="Helical" evidence="8">
    <location>
        <begin position="83"/>
        <end position="101"/>
    </location>
</feature>
<feature type="transmembrane region" description="Helical" evidence="8">
    <location>
        <begin position="385"/>
        <end position="409"/>
    </location>
</feature>
<dbReference type="NCBIfam" id="TIGR00886">
    <property type="entry name" value="2A0108"/>
    <property type="match status" value="1"/>
</dbReference>
<comment type="caution">
    <text evidence="8">Lacks conserved residue(s) required for the propagation of feature annotation.</text>
</comment>
<evidence type="ECO:0000256" key="5">
    <source>
        <dbReference type="ARBA" id="ARBA00022989"/>
    </source>
</evidence>
<dbReference type="GO" id="GO:0005886">
    <property type="term" value="C:plasma membrane"/>
    <property type="evidence" value="ECO:0007669"/>
    <property type="project" value="UniProtKB-SubCell"/>
</dbReference>
<accession>A0A4P7XJ44</accession>
<protein>
    <recommendedName>
        <fullName evidence="8">Nitrate/nitrite transporter</fullName>
    </recommendedName>
</protein>
<comment type="subcellular location">
    <subcellularLocation>
        <location evidence="8">Cell membrane</location>
        <topology evidence="8">Multi-pass membrane protein</topology>
    </subcellularLocation>
    <subcellularLocation>
        <location evidence="1">Membrane</location>
        <topology evidence="1">Multi-pass membrane protein</topology>
    </subcellularLocation>
</comment>
<feature type="transmembrane region" description="Helical" evidence="8">
    <location>
        <begin position="295"/>
        <end position="320"/>
    </location>
</feature>
<dbReference type="InterPro" id="IPR020846">
    <property type="entry name" value="MFS_dom"/>
</dbReference>
<dbReference type="Proteomes" id="UP000298049">
    <property type="component" value="Chromosome"/>
</dbReference>
<dbReference type="InterPro" id="IPR004737">
    <property type="entry name" value="NO3_transporter_NarK/NarU-like"/>
</dbReference>
<feature type="transmembrane region" description="Helical" evidence="8">
    <location>
        <begin position="113"/>
        <end position="132"/>
    </location>
</feature>
<dbReference type="GO" id="GO:0015113">
    <property type="term" value="F:nitrite transmembrane transporter activity"/>
    <property type="evidence" value="ECO:0007669"/>
    <property type="project" value="InterPro"/>
</dbReference>
<evidence type="ECO:0000259" key="9">
    <source>
        <dbReference type="PROSITE" id="PS50850"/>
    </source>
</evidence>
<feature type="transmembrane region" description="Helical" evidence="8">
    <location>
        <begin position="53"/>
        <end position="71"/>
    </location>
</feature>
<sequence>MAARNFSLFSFQGRYRILHLSWVAFFLSFVVWFNHAPLMAAIRDTFGLTTSEVNTLLLLNVALTIPARIVIGMLVDTFGPRKVYSLLLVVSGLLCIAFALAQTFNQLAVTRFLLGFVGAGFVVGIRLISEWFPARDLGLAEGIYGGWGNFGAAFAAIALPGLALWYGGDDGWRYAVGTTGVVAILYAFVFYWGVTDTPKGSTYFKPKKGGAMEVTSRGDFVLYTLMTVPLFLALGLIVWKLGPGKLEMLGTLTVVLLYGVITALFLFQFARIVQVNGHVFKRDVPEFDRYKFKQVAMLNMVYMTSFGSELAVVSMLPLFFLDTFGLTQLQAGMLGGSFTIMNLVARPGGGLLADSIGRKRATVIVLAGIAVGYLLMSQLDATWPLGLAVLLVVACSIFVQAGCGTVYAAVPLIKRRLTGQVAGMAGAYGNVGGVIFLTVLSFVSPAIFFLVLGGFAVAVLAIVSLFMDEPEPQSTEVLPDGTVRVIEVQ</sequence>
<keyword evidence="11" id="KW-1185">Reference proteome</keyword>
<feature type="transmembrane region" description="Helical" evidence="8">
    <location>
        <begin position="220"/>
        <end position="239"/>
    </location>
</feature>
<feature type="transmembrane region" description="Helical" evidence="8">
    <location>
        <begin position="326"/>
        <end position="345"/>
    </location>
</feature>
<proteinExistence type="inferred from homology"/>
<dbReference type="GO" id="GO:0042128">
    <property type="term" value="P:nitrate assimilation"/>
    <property type="evidence" value="ECO:0007669"/>
    <property type="project" value="UniProtKB-UniRule"/>
</dbReference>
<feature type="transmembrane region" description="Helical" evidence="8">
    <location>
        <begin position="361"/>
        <end position="379"/>
    </location>
</feature>
<dbReference type="InterPro" id="IPR044772">
    <property type="entry name" value="NO3_transporter"/>
</dbReference>
<dbReference type="AlphaFoldDB" id="A0A4P7XJ44"/>
<dbReference type="RefSeq" id="WP_136549755.1">
    <property type="nucleotide sequence ID" value="NZ_CP031093.1"/>
</dbReference>
<dbReference type="SUPFAM" id="SSF103473">
    <property type="entry name" value="MFS general substrate transporter"/>
    <property type="match status" value="1"/>
</dbReference>
<organism evidence="10 11">
    <name type="scientific">Hydrocarboniclastica marina</name>
    <dbReference type="NCBI Taxonomy" id="2259620"/>
    <lineage>
        <taxon>Bacteria</taxon>
        <taxon>Pseudomonadati</taxon>
        <taxon>Pseudomonadota</taxon>
        <taxon>Gammaproteobacteria</taxon>
        <taxon>Alteromonadales</taxon>
        <taxon>Alteromonadaceae</taxon>
        <taxon>Hydrocarboniclastica</taxon>
    </lineage>
</organism>
<feature type="transmembrane region" description="Helical" evidence="8">
    <location>
        <begin position="421"/>
        <end position="440"/>
    </location>
</feature>
<dbReference type="Gene3D" id="1.20.1250.20">
    <property type="entry name" value="MFS general substrate transporter like domains"/>
    <property type="match status" value="2"/>
</dbReference>
<dbReference type="Pfam" id="PF07690">
    <property type="entry name" value="MFS_1"/>
    <property type="match status" value="1"/>
</dbReference>
<feature type="transmembrane region" description="Helical" evidence="8">
    <location>
        <begin position="144"/>
        <end position="166"/>
    </location>
</feature>
<evidence type="ECO:0000256" key="8">
    <source>
        <dbReference type="RuleBase" id="RU366033"/>
    </source>
</evidence>
<keyword evidence="5 8" id="KW-1133">Transmembrane helix</keyword>
<evidence type="ECO:0000256" key="6">
    <source>
        <dbReference type="ARBA" id="ARBA00023063"/>
    </source>
</evidence>
<evidence type="ECO:0000256" key="1">
    <source>
        <dbReference type="ARBA" id="ARBA00004141"/>
    </source>
</evidence>
<feature type="transmembrane region" description="Helical" evidence="8">
    <location>
        <begin position="251"/>
        <end position="274"/>
    </location>
</feature>
<dbReference type="PANTHER" id="PTHR23515">
    <property type="entry name" value="HIGH-AFFINITY NITRATE TRANSPORTER 2.3"/>
    <property type="match status" value="1"/>
</dbReference>
<dbReference type="KEGG" id="hmi:soil367_14520"/>
<evidence type="ECO:0000313" key="10">
    <source>
        <dbReference type="EMBL" id="QCF27048.1"/>
    </source>
</evidence>
<dbReference type="OrthoDB" id="9773404at2"/>